<name>A0A1Y6D073_9GAMM</name>
<evidence type="ECO:0000313" key="2">
    <source>
        <dbReference type="Proteomes" id="UP000192923"/>
    </source>
</evidence>
<sequence length="106" mass="12096">MAHSNRNHCWMMMLMDGKFTIGTTMIYAPLHNNPRRAQYVGKEAVIVRHPHSDTHEVYIVFASGLVLLVPEYDLRPVSQEPARGKTTAAYAPKTPTLRQSLYRMVL</sequence>
<keyword evidence="2" id="KW-1185">Reference proteome</keyword>
<protein>
    <submittedName>
        <fullName evidence="1">Uncharacterized protein</fullName>
    </submittedName>
</protein>
<dbReference type="Proteomes" id="UP000192923">
    <property type="component" value="Unassembled WGS sequence"/>
</dbReference>
<dbReference type="STRING" id="1760988.SAMN02949497_3734"/>
<evidence type="ECO:0000313" key="1">
    <source>
        <dbReference type="EMBL" id="SMF96339.1"/>
    </source>
</evidence>
<dbReference type="EMBL" id="FXAM01000001">
    <property type="protein sequence ID" value="SMF96339.1"/>
    <property type="molecule type" value="Genomic_DNA"/>
</dbReference>
<dbReference type="AlphaFoldDB" id="A0A1Y6D073"/>
<proteinExistence type="predicted"/>
<gene>
    <name evidence="1" type="ORF">SAMN02949497_3734</name>
</gene>
<organism evidence="1 2">
    <name type="scientific">Methylomagnum ishizawai</name>
    <dbReference type="NCBI Taxonomy" id="1760988"/>
    <lineage>
        <taxon>Bacteria</taxon>
        <taxon>Pseudomonadati</taxon>
        <taxon>Pseudomonadota</taxon>
        <taxon>Gammaproteobacteria</taxon>
        <taxon>Methylococcales</taxon>
        <taxon>Methylococcaceae</taxon>
        <taxon>Methylomagnum</taxon>
    </lineage>
</organism>
<accession>A0A1Y6D073</accession>
<reference evidence="1 2" key="1">
    <citation type="submission" date="2016-12" db="EMBL/GenBank/DDBJ databases">
        <authorList>
            <person name="Song W.-J."/>
            <person name="Kurnit D.M."/>
        </authorList>
    </citation>
    <scope>NUCLEOTIDE SEQUENCE [LARGE SCALE GENOMIC DNA]</scope>
    <source>
        <strain evidence="1 2">175</strain>
    </source>
</reference>